<dbReference type="RefSeq" id="WP_095582178.1">
    <property type="nucleotide sequence ID" value="NZ_JAJQQS010000014.1"/>
</dbReference>
<name>A0A2A2D7V6_9ACTN</name>
<sequence>MKALTIRQPWADAIIHQTKRTENRTWKTTYRGPVLIHAGAAHDPQAAIYGPRPDIRSAILAIASITDCHYSDDGQCCGPWGNEHTYHWTLANVTPLPTPVPCKGRLGLWTPSDDVTTRATQQTEGNPR</sequence>
<dbReference type="AlphaFoldDB" id="A0A2A2D7V6"/>
<reference evidence="2 3" key="1">
    <citation type="submission" date="2017-08" db="EMBL/GenBank/DDBJ databases">
        <title>Genome sequence of Streptomyces albireticuli NRRL B-1670.</title>
        <authorList>
            <person name="Graham D.E."/>
            <person name="Mahan K.M."/>
            <person name="Klingeman D.M."/>
            <person name="Hettich R.L."/>
            <person name="Parry R.J."/>
            <person name="Spain J.C."/>
        </authorList>
    </citation>
    <scope>NUCLEOTIDE SEQUENCE [LARGE SCALE GENOMIC DNA]</scope>
    <source>
        <strain evidence="2 3">NRRL B-1670</strain>
    </source>
</reference>
<gene>
    <name evidence="2" type="ORF">CK936_19105</name>
</gene>
<dbReference type="Proteomes" id="UP000218944">
    <property type="component" value="Unassembled WGS sequence"/>
</dbReference>
<feature type="domain" description="ASCH" evidence="1">
    <location>
        <begin position="4"/>
        <end position="70"/>
    </location>
</feature>
<evidence type="ECO:0000313" key="2">
    <source>
        <dbReference type="EMBL" id="PAU47392.1"/>
    </source>
</evidence>
<evidence type="ECO:0000259" key="1">
    <source>
        <dbReference type="Pfam" id="PF04266"/>
    </source>
</evidence>
<dbReference type="EMBL" id="NSJV01000373">
    <property type="protein sequence ID" value="PAU47392.1"/>
    <property type="molecule type" value="Genomic_DNA"/>
</dbReference>
<accession>A0A2A2D7V6</accession>
<dbReference type="SUPFAM" id="SSF88697">
    <property type="entry name" value="PUA domain-like"/>
    <property type="match status" value="1"/>
</dbReference>
<dbReference type="Gene3D" id="2.30.130.30">
    <property type="entry name" value="Hypothetical protein"/>
    <property type="match status" value="1"/>
</dbReference>
<organism evidence="2 3">
    <name type="scientific">Streptomyces albireticuli</name>
    <dbReference type="NCBI Taxonomy" id="1940"/>
    <lineage>
        <taxon>Bacteria</taxon>
        <taxon>Bacillati</taxon>
        <taxon>Actinomycetota</taxon>
        <taxon>Actinomycetes</taxon>
        <taxon>Kitasatosporales</taxon>
        <taxon>Streptomycetaceae</taxon>
        <taxon>Streptomyces</taxon>
    </lineage>
</organism>
<dbReference type="Pfam" id="PF04266">
    <property type="entry name" value="ASCH"/>
    <property type="match status" value="1"/>
</dbReference>
<evidence type="ECO:0000313" key="3">
    <source>
        <dbReference type="Proteomes" id="UP000218944"/>
    </source>
</evidence>
<proteinExistence type="predicted"/>
<protein>
    <recommendedName>
        <fullName evidence="1">ASCH domain-containing protein</fullName>
    </recommendedName>
</protein>
<dbReference type="InterPro" id="IPR015947">
    <property type="entry name" value="PUA-like_sf"/>
</dbReference>
<dbReference type="InterPro" id="IPR007374">
    <property type="entry name" value="ASCH_domain"/>
</dbReference>
<keyword evidence="3" id="KW-1185">Reference proteome</keyword>
<comment type="caution">
    <text evidence="2">The sequence shown here is derived from an EMBL/GenBank/DDBJ whole genome shotgun (WGS) entry which is preliminary data.</text>
</comment>